<proteinExistence type="predicted"/>
<dbReference type="PROSITE" id="PS51007">
    <property type="entry name" value="CYTC"/>
    <property type="match status" value="1"/>
</dbReference>
<feature type="chain" id="PRO_5018081687" description="Cytochrome c domain-containing protein" evidence="5">
    <location>
        <begin position="25"/>
        <end position="586"/>
    </location>
</feature>
<keyword evidence="8" id="KW-1185">Reference proteome</keyword>
<evidence type="ECO:0000313" key="7">
    <source>
        <dbReference type="EMBL" id="RNJ48829.1"/>
    </source>
</evidence>
<dbReference type="GO" id="GO:0020037">
    <property type="term" value="F:heme binding"/>
    <property type="evidence" value="ECO:0007669"/>
    <property type="project" value="InterPro"/>
</dbReference>
<keyword evidence="1 4" id="KW-0349">Heme</keyword>
<comment type="caution">
    <text evidence="7">The sequence shown here is derived from an EMBL/GenBank/DDBJ whole genome shotgun (WGS) entry which is preliminary data.</text>
</comment>
<dbReference type="InterPro" id="IPR047758">
    <property type="entry name" value="CytoC_perox"/>
</dbReference>
<protein>
    <recommendedName>
        <fullName evidence="6">Cytochrome c domain-containing protein</fullName>
    </recommendedName>
</protein>
<dbReference type="PANTHER" id="PTHR30600:SF9">
    <property type="entry name" value="BLR7738 PROTEIN"/>
    <property type="match status" value="1"/>
</dbReference>
<evidence type="ECO:0000256" key="5">
    <source>
        <dbReference type="SAM" id="SignalP"/>
    </source>
</evidence>
<feature type="domain" description="Cytochrome c" evidence="6">
    <location>
        <begin position="334"/>
        <end position="586"/>
    </location>
</feature>
<dbReference type="RefSeq" id="WP_123174827.1">
    <property type="nucleotide sequence ID" value="NZ_QWDD01000001.1"/>
</dbReference>
<gene>
    <name evidence="7" type="ORF">D1O30_03540</name>
</gene>
<keyword evidence="3 4" id="KW-0408">Iron</keyword>
<accession>A0A3M9XKT1</accession>
<dbReference type="InterPro" id="IPR009056">
    <property type="entry name" value="Cyt_c-like_dom"/>
</dbReference>
<name>A0A3M9XKT1_9HYPH</name>
<dbReference type="OrthoDB" id="417271at2"/>
<evidence type="ECO:0000313" key="8">
    <source>
        <dbReference type="Proteomes" id="UP000268623"/>
    </source>
</evidence>
<dbReference type="AlphaFoldDB" id="A0A3M9XKT1"/>
<evidence type="ECO:0000256" key="2">
    <source>
        <dbReference type="ARBA" id="ARBA00022723"/>
    </source>
</evidence>
<dbReference type="InterPro" id="IPR051395">
    <property type="entry name" value="Cytochrome_c_Peroxidase/MauG"/>
</dbReference>
<dbReference type="InterPro" id="IPR036909">
    <property type="entry name" value="Cyt_c-like_dom_sf"/>
</dbReference>
<dbReference type="SUPFAM" id="SSF46626">
    <property type="entry name" value="Cytochrome c"/>
    <property type="match status" value="1"/>
</dbReference>
<keyword evidence="5" id="KW-0732">Signal</keyword>
<evidence type="ECO:0000259" key="6">
    <source>
        <dbReference type="PROSITE" id="PS51007"/>
    </source>
</evidence>
<dbReference type="Pfam" id="PF21419">
    <property type="entry name" value="RoxA-like_Cyt-c"/>
    <property type="match status" value="1"/>
</dbReference>
<organism evidence="7 8">
    <name type="scientific">Methylocystis hirsuta</name>
    <dbReference type="NCBI Taxonomy" id="369798"/>
    <lineage>
        <taxon>Bacteria</taxon>
        <taxon>Pseudomonadati</taxon>
        <taxon>Pseudomonadota</taxon>
        <taxon>Alphaproteobacteria</taxon>
        <taxon>Hyphomicrobiales</taxon>
        <taxon>Methylocystaceae</taxon>
        <taxon>Methylocystis</taxon>
    </lineage>
</organism>
<reference evidence="7 8" key="1">
    <citation type="submission" date="2018-08" db="EMBL/GenBank/DDBJ databases">
        <title>Genome sequence of Methylocystis hirsuta CSC1, a methanotroph able to accumulate PHAs.</title>
        <authorList>
            <person name="Bordel S."/>
            <person name="Rodriguez E."/>
            <person name="Gancedo J."/>
            <person name="Munoz R."/>
        </authorList>
    </citation>
    <scope>NUCLEOTIDE SEQUENCE [LARGE SCALE GENOMIC DNA]</scope>
    <source>
        <strain evidence="7 8">CSC1</strain>
    </source>
</reference>
<sequence>MSITKTFRFAAALTLVFFAASAPASLALERVEQPSSIPGAGPWDGKAWNEFYNTSQGSRLVPWDWIRALKQADGQLFLADGLARYGYLANPASTTPGLPVGFVVADGVLGPSCAACHTRQIEVEGKAYRIDGGPALADMGALWADLDTVVGKVLADTASFSEFAKAVLGSGYDPQKETKLRGEVDLWYARHHAITEAGLPKDKPWGTGRIDAVGMILNRVAGLDIGPGPTHIILGNMRKADAPVRPPFLWNAPRQDHTQWPGFADNGDRILAMARNVGQVYGVFGEFFPEKDATHLLGFNYVKANSVDFKGLIEMERLVERIGPPKWPWPVDTMLAAQGKLIYERPYVEGGCADCHGIDRGQPRLLNPDTWCTPVQDVGTDAREYQYFAPDWKVDTGALTGAFIPFVSEPLGRTDAPVSVLATAARGAILQHFIPVTVNSVERQRADVALSLLRPLVEELKGVYKIPGTPGAGRWACRRAPETPGKLKFEARVLEGIWAAAPYLHNASVPSLAELLKPPQDRAADFKVGPAYDISAVGLAAEQPKSTFLMKTDCNRGSGVSHCGHDFGTALSETDKRALLEYLKTL</sequence>
<dbReference type="GO" id="GO:0009055">
    <property type="term" value="F:electron transfer activity"/>
    <property type="evidence" value="ECO:0007669"/>
    <property type="project" value="InterPro"/>
</dbReference>
<evidence type="ECO:0000256" key="4">
    <source>
        <dbReference type="PROSITE-ProRule" id="PRU00433"/>
    </source>
</evidence>
<dbReference type="Proteomes" id="UP000268623">
    <property type="component" value="Unassembled WGS sequence"/>
</dbReference>
<dbReference type="GO" id="GO:0046872">
    <property type="term" value="F:metal ion binding"/>
    <property type="evidence" value="ECO:0007669"/>
    <property type="project" value="UniProtKB-KW"/>
</dbReference>
<evidence type="ECO:0000256" key="3">
    <source>
        <dbReference type="ARBA" id="ARBA00023004"/>
    </source>
</evidence>
<feature type="signal peptide" evidence="5">
    <location>
        <begin position="1"/>
        <end position="24"/>
    </location>
</feature>
<keyword evidence="2 4" id="KW-0479">Metal-binding</keyword>
<dbReference type="PANTHER" id="PTHR30600">
    <property type="entry name" value="CYTOCHROME C PEROXIDASE-RELATED"/>
    <property type="match status" value="1"/>
</dbReference>
<dbReference type="Gene3D" id="1.10.760.10">
    <property type="entry name" value="Cytochrome c-like domain"/>
    <property type="match status" value="1"/>
</dbReference>
<dbReference type="EMBL" id="QWDD01000001">
    <property type="protein sequence ID" value="RNJ48829.1"/>
    <property type="molecule type" value="Genomic_DNA"/>
</dbReference>
<evidence type="ECO:0000256" key="1">
    <source>
        <dbReference type="ARBA" id="ARBA00022617"/>
    </source>
</evidence>
<dbReference type="NCBIfam" id="NF040606">
    <property type="entry name" value="CytoC_perox"/>
    <property type="match status" value="1"/>
</dbReference>
<dbReference type="GO" id="GO:0004130">
    <property type="term" value="F:cytochrome-c peroxidase activity"/>
    <property type="evidence" value="ECO:0007669"/>
    <property type="project" value="TreeGrafter"/>
</dbReference>